<feature type="transmembrane region" description="Helical" evidence="1">
    <location>
        <begin position="107"/>
        <end position="135"/>
    </location>
</feature>
<keyword evidence="1" id="KW-0472">Membrane</keyword>
<dbReference type="EnsemblMetazoa" id="XM_020008328.1">
    <property type="protein sequence ID" value="XP_019863887.1"/>
    <property type="gene ID" value="LOC109593081"/>
</dbReference>
<keyword evidence="1" id="KW-1133">Transmembrane helix</keyword>
<dbReference type="AlphaFoldDB" id="A0AAN0K2W2"/>
<evidence type="ECO:0000313" key="2">
    <source>
        <dbReference type="EnsemblMetazoa" id="XP_019863887.1"/>
    </source>
</evidence>
<evidence type="ECO:0000313" key="3">
    <source>
        <dbReference type="Proteomes" id="UP000007879"/>
    </source>
</evidence>
<dbReference type="GeneID" id="109593081"/>
<reference evidence="3" key="1">
    <citation type="journal article" date="2010" name="Nature">
        <title>The Amphimedon queenslandica genome and the evolution of animal complexity.</title>
        <authorList>
            <person name="Srivastava M."/>
            <person name="Simakov O."/>
            <person name="Chapman J."/>
            <person name="Fahey B."/>
            <person name="Gauthier M.E."/>
            <person name="Mitros T."/>
            <person name="Richards G.S."/>
            <person name="Conaco C."/>
            <person name="Dacre M."/>
            <person name="Hellsten U."/>
            <person name="Larroux C."/>
            <person name="Putnam N.H."/>
            <person name="Stanke M."/>
            <person name="Adamska M."/>
            <person name="Darling A."/>
            <person name="Degnan S.M."/>
            <person name="Oakley T.H."/>
            <person name="Plachetzki D.C."/>
            <person name="Zhai Y."/>
            <person name="Adamski M."/>
            <person name="Calcino A."/>
            <person name="Cummins S.F."/>
            <person name="Goodstein D.M."/>
            <person name="Harris C."/>
            <person name="Jackson D.J."/>
            <person name="Leys S.P."/>
            <person name="Shu S."/>
            <person name="Woodcroft B.J."/>
            <person name="Vervoort M."/>
            <person name="Kosik K.S."/>
            <person name="Manning G."/>
            <person name="Degnan B.M."/>
            <person name="Rokhsar D.S."/>
        </authorList>
    </citation>
    <scope>NUCLEOTIDE SEQUENCE [LARGE SCALE GENOMIC DNA]</scope>
</reference>
<proteinExistence type="predicted"/>
<reference evidence="2" key="2">
    <citation type="submission" date="2024-06" db="UniProtKB">
        <authorList>
            <consortium name="EnsemblMetazoa"/>
        </authorList>
    </citation>
    <scope>IDENTIFICATION</scope>
</reference>
<dbReference type="Proteomes" id="UP000007879">
    <property type="component" value="Unassembled WGS sequence"/>
</dbReference>
<keyword evidence="1" id="KW-0812">Transmembrane</keyword>
<evidence type="ECO:0000256" key="1">
    <source>
        <dbReference type="SAM" id="Phobius"/>
    </source>
</evidence>
<sequence length="154" mass="16704">LRPQKFNRFEVRNVLLQNVLLTSTEYETGAVYNNTTLVENDNNVTLTDSVPVPLYNNCSFIIVVSDCTGSSEPLNISFNTSPTSTISNTPSPTISNPPTADGPGRSIAIILGIVAAAVIVVIILVIVIPTSIYFLRKKCKHSVSNSMFVKKKCT</sequence>
<dbReference type="RefSeq" id="XP_019863887.1">
    <property type="nucleotide sequence ID" value="XM_020008328.1"/>
</dbReference>
<protein>
    <submittedName>
        <fullName evidence="2">Uncharacterized protein</fullName>
    </submittedName>
</protein>
<name>A0AAN0K2W2_AMPQE</name>
<accession>A0AAN0K2W2</accession>
<dbReference type="KEGG" id="aqu:109593081"/>
<organism evidence="2 3">
    <name type="scientific">Amphimedon queenslandica</name>
    <name type="common">Sponge</name>
    <dbReference type="NCBI Taxonomy" id="400682"/>
    <lineage>
        <taxon>Eukaryota</taxon>
        <taxon>Metazoa</taxon>
        <taxon>Porifera</taxon>
        <taxon>Demospongiae</taxon>
        <taxon>Heteroscleromorpha</taxon>
        <taxon>Haplosclerida</taxon>
        <taxon>Niphatidae</taxon>
        <taxon>Amphimedon</taxon>
    </lineage>
</organism>
<keyword evidence="3" id="KW-1185">Reference proteome</keyword>